<feature type="domain" description="WH2" evidence="2">
    <location>
        <begin position="1359"/>
        <end position="1379"/>
    </location>
</feature>
<feature type="region of interest" description="Disordered" evidence="1">
    <location>
        <begin position="588"/>
        <end position="695"/>
    </location>
</feature>
<dbReference type="PANTHER" id="PTHR47008:SF1">
    <property type="entry name" value="PROTEIN CORDON-BLEU"/>
    <property type="match status" value="1"/>
</dbReference>
<proteinExistence type="predicted"/>
<feature type="compositionally biased region" description="Basic and acidic residues" evidence="1">
    <location>
        <begin position="1045"/>
        <end position="1054"/>
    </location>
</feature>
<feature type="region of interest" description="Disordered" evidence="1">
    <location>
        <begin position="169"/>
        <end position="191"/>
    </location>
</feature>
<feature type="compositionally biased region" description="Polar residues" evidence="1">
    <location>
        <begin position="777"/>
        <end position="798"/>
    </location>
</feature>
<dbReference type="Pfam" id="PF02205">
    <property type="entry name" value="WH2"/>
    <property type="match status" value="1"/>
</dbReference>
<sequence>MNLRGVRVRYSFVFLKSESGPNGDCNASQRSRGLVPIQRNRKTTDRQEDEGPCPPPPHAPQPAPRRIFSARNAVPDGGLGGDDTKENVFQPSVDLLITLPEGHQTSGSVDGRKALLDLLVDLCSQHHLSPAHHTLELLSANGQPLAFKPNTLLGVLDVHHVHIREKVAEEKVVRRPPPKVPEQQETPVTQDRIRGKKSVRLVVNFHGTQKAVLRVNPLVPLGSLVPVICDKCEFEPSHVLLLQDNVSNRELDLNQSLSELGIKELYVLDQSLESIDSNTLSIGRAQKRGLLGFFKFNRRKTKTDEHTSVDMDTNDDKNVESSESNCNGVPAAPSRLFVEARPSTLGQSQSVMNIPRMSPKVEVKKRQAPPPPQALLAPASLDGFQMSSSSAQQKKRKAPAPPPTPDPSLPAEDTASEMSHSTEDSEPVGSICSSSSSCMEVTEPSPSTTPEGESSPSTTPEGEPAPSTTPEGEPAPSTTPEGEPAPSTTPEGEPTPSTTPEAAPAPSTTPKGEPACFTAPKTEPAHNTTPKAEPACSTTRKAEPSAPAPEETESALNLKLEEMENNRHSTMAWLHSLQGCMSQPAAGVELEVESETVSMDSSSSCPDQGYAASEGMAEDTGVISSPSDLAQPASPDGSISLEQGSSHAQAMPKDSSSDSDEGCATWGSRHKHSSDIYHKSLSGRTGDSCEDPELTAQLHQTLADLEADLEDIDRTTSVSVSELCAPSMDRSPLNDIPVSVVDCEVPVTTIDEVLEDYRNSMTEYEAALLQSTQVSNGENQNCSYQPNGHSENRNNNACTFDRQGRASKAPSHEVQGVSLPEKGLNCSREQKDRSSVSQATDTQSKPQRGSSLQEKVCPADTQTPFQNIPGSLGLTPKEPAESSGENEAAASIQTAQSKITQSTTSRFGMKTFTVVPPKPALVQKPAGSLVMGAIRIDAQGNMVNNYSSQNQYRKTLESGSDSELPLLGKAKAFWSSTEKQESATSSRGHAPKNREPEIIKAPPTGGKGRERPEVTLGDVVEAAVDQLAKKEPSSQESTQQPMKPTELDQRRDLSFLKPSRRTSSQYVASAIAKYTGKPAWKAESIQETNNTTGFSVSEQKPAGNQAFSHGAETRGTYTRTSSEIFQTKQTKSTMLVNPKRSLSFPDYSSVKPESAAEPKQDSTNASSQDTNPTSRVSQSSNTLPQKVSQSSNTVPPKRLGASAQIPASPTRPDASLTRPPRPLHNLCPPQSGRDGVRPDLAKKPGPLPAICGLPEPEVVGPFGPVKKFKPVVLKSAQKETSLHSSLMEQIQMGEGKERLKRIVDTTRESTLKKPSFVEPENEHSALLSAIRAQNNTSRLRKVQSEAASELENSVNPEQAREAMLEAIRSGSGAQRLKKVPIPTKTVMVNGRLGIIQTAAPAPQEH</sequence>
<dbReference type="Proteomes" id="UP001152803">
    <property type="component" value="Unassembled WGS sequence"/>
</dbReference>
<keyword evidence="4" id="KW-1185">Reference proteome</keyword>
<dbReference type="Gene3D" id="3.10.20.90">
    <property type="entry name" value="Phosphatidylinositol 3-kinase Catalytic Subunit, Chain A, domain 1"/>
    <property type="match status" value="1"/>
</dbReference>
<evidence type="ECO:0000313" key="3">
    <source>
        <dbReference type="EMBL" id="KAJ8288215.1"/>
    </source>
</evidence>
<evidence type="ECO:0000313" key="4">
    <source>
        <dbReference type="Proteomes" id="UP001152803"/>
    </source>
</evidence>
<comment type="caution">
    <text evidence="3">The sequence shown here is derived from an EMBL/GenBank/DDBJ whole genome shotgun (WGS) entry which is preliminary data.</text>
</comment>
<feature type="domain" description="WH2" evidence="2">
    <location>
        <begin position="1322"/>
        <end position="1342"/>
    </location>
</feature>
<dbReference type="GO" id="GO:0051639">
    <property type="term" value="P:actin filament network formation"/>
    <property type="evidence" value="ECO:0007669"/>
    <property type="project" value="TreeGrafter"/>
</dbReference>
<organism evidence="3 4">
    <name type="scientific">Conger conger</name>
    <name type="common">Conger eel</name>
    <name type="synonym">Muraena conger</name>
    <dbReference type="NCBI Taxonomy" id="82655"/>
    <lineage>
        <taxon>Eukaryota</taxon>
        <taxon>Metazoa</taxon>
        <taxon>Chordata</taxon>
        <taxon>Craniata</taxon>
        <taxon>Vertebrata</taxon>
        <taxon>Euteleostomi</taxon>
        <taxon>Actinopterygii</taxon>
        <taxon>Neopterygii</taxon>
        <taxon>Teleostei</taxon>
        <taxon>Anguilliformes</taxon>
        <taxon>Congridae</taxon>
        <taxon>Conger</taxon>
    </lineage>
</organism>
<feature type="region of interest" description="Disordered" evidence="1">
    <location>
        <begin position="19"/>
        <end position="64"/>
    </location>
</feature>
<dbReference type="GO" id="GO:0044294">
    <property type="term" value="C:dendritic growth cone"/>
    <property type="evidence" value="ECO:0007669"/>
    <property type="project" value="TreeGrafter"/>
</dbReference>
<protein>
    <recommendedName>
        <fullName evidence="2">WH2 domain-containing protein</fullName>
    </recommendedName>
</protein>
<feature type="compositionally biased region" description="Low complexity" evidence="1">
    <location>
        <begin position="430"/>
        <end position="510"/>
    </location>
</feature>
<evidence type="ECO:0000259" key="2">
    <source>
        <dbReference type="PROSITE" id="PS51082"/>
    </source>
</evidence>
<feature type="compositionally biased region" description="Pro residues" evidence="1">
    <location>
        <begin position="399"/>
        <end position="408"/>
    </location>
</feature>
<accession>A0A9Q1E237</accession>
<dbReference type="CDD" id="cd21801">
    <property type="entry name" value="WH2_Wc_Cobl"/>
    <property type="match status" value="1"/>
</dbReference>
<dbReference type="CDD" id="cd21800">
    <property type="entry name" value="WH2_Wb_Cobl"/>
    <property type="match status" value="1"/>
</dbReference>
<feature type="compositionally biased region" description="Low complexity" evidence="1">
    <location>
        <begin position="374"/>
        <end position="392"/>
    </location>
</feature>
<feature type="region of interest" description="Disordered" evidence="1">
    <location>
        <begin position="975"/>
        <end position="1061"/>
    </location>
</feature>
<dbReference type="GO" id="GO:1990357">
    <property type="term" value="C:terminal web"/>
    <property type="evidence" value="ECO:0007669"/>
    <property type="project" value="TreeGrafter"/>
</dbReference>
<dbReference type="GO" id="GO:0005884">
    <property type="term" value="C:actin filament"/>
    <property type="evidence" value="ECO:0007669"/>
    <property type="project" value="TreeGrafter"/>
</dbReference>
<dbReference type="PANTHER" id="PTHR47008">
    <property type="entry name" value="PROTEIN CORDON-BLEU"/>
    <property type="match status" value="1"/>
</dbReference>
<feature type="region of interest" description="Disordered" evidence="1">
    <location>
        <begin position="1091"/>
        <end position="1242"/>
    </location>
</feature>
<feature type="compositionally biased region" description="Polar residues" evidence="1">
    <location>
        <begin position="835"/>
        <end position="853"/>
    </location>
</feature>
<dbReference type="InterPro" id="IPR003124">
    <property type="entry name" value="WH2_dom"/>
</dbReference>
<dbReference type="Pfam" id="PF09469">
    <property type="entry name" value="Cobl"/>
    <property type="match status" value="1"/>
</dbReference>
<feature type="compositionally biased region" description="Low complexity" evidence="1">
    <location>
        <begin position="881"/>
        <end position="891"/>
    </location>
</feature>
<dbReference type="InterPro" id="IPR019025">
    <property type="entry name" value="Cordon-bleu_ubiquitin_domain"/>
</dbReference>
<dbReference type="EMBL" id="JAFJMO010000001">
    <property type="protein sequence ID" value="KAJ8288215.1"/>
    <property type="molecule type" value="Genomic_DNA"/>
</dbReference>
<feature type="compositionally biased region" description="Basic and acidic residues" evidence="1">
    <location>
        <begin position="302"/>
        <end position="320"/>
    </location>
</feature>
<name>A0A9Q1E237_CONCO</name>
<dbReference type="SMART" id="SM00246">
    <property type="entry name" value="WH2"/>
    <property type="match status" value="3"/>
</dbReference>
<dbReference type="GO" id="GO:0044295">
    <property type="term" value="C:axonal growth cone"/>
    <property type="evidence" value="ECO:0007669"/>
    <property type="project" value="TreeGrafter"/>
</dbReference>
<dbReference type="PROSITE" id="PS51082">
    <property type="entry name" value="WH2"/>
    <property type="match status" value="2"/>
</dbReference>
<dbReference type="InterPro" id="IPR039895">
    <property type="entry name" value="COBL-like"/>
</dbReference>
<feature type="compositionally biased region" description="Polar residues" evidence="1">
    <location>
        <begin position="1115"/>
        <end position="1135"/>
    </location>
</feature>
<dbReference type="GO" id="GO:0043025">
    <property type="term" value="C:neuronal cell body"/>
    <property type="evidence" value="ECO:0007669"/>
    <property type="project" value="TreeGrafter"/>
</dbReference>
<dbReference type="GO" id="GO:0030041">
    <property type="term" value="P:actin filament polymerization"/>
    <property type="evidence" value="ECO:0007669"/>
    <property type="project" value="TreeGrafter"/>
</dbReference>
<gene>
    <name evidence="3" type="ORF">COCON_G00008740</name>
</gene>
<reference evidence="3" key="1">
    <citation type="journal article" date="2023" name="Science">
        <title>Genome structures resolve the early diversification of teleost fishes.</title>
        <authorList>
            <person name="Parey E."/>
            <person name="Louis A."/>
            <person name="Montfort J."/>
            <person name="Bouchez O."/>
            <person name="Roques C."/>
            <person name="Iampietro C."/>
            <person name="Lluch J."/>
            <person name="Castinel A."/>
            <person name="Donnadieu C."/>
            <person name="Desvignes T."/>
            <person name="Floi Bucao C."/>
            <person name="Jouanno E."/>
            <person name="Wen M."/>
            <person name="Mejri S."/>
            <person name="Dirks R."/>
            <person name="Jansen H."/>
            <person name="Henkel C."/>
            <person name="Chen W.J."/>
            <person name="Zahm M."/>
            <person name="Cabau C."/>
            <person name="Klopp C."/>
            <person name="Thompson A.W."/>
            <person name="Robinson-Rechavi M."/>
            <person name="Braasch I."/>
            <person name="Lecointre G."/>
            <person name="Bobe J."/>
            <person name="Postlethwait J.H."/>
            <person name="Berthelot C."/>
            <person name="Roest Crollius H."/>
            <person name="Guiguen Y."/>
        </authorList>
    </citation>
    <scope>NUCLEOTIDE SEQUENCE</scope>
    <source>
        <strain evidence="3">Concon-B</strain>
    </source>
</reference>
<dbReference type="GO" id="GO:0003785">
    <property type="term" value="F:actin monomer binding"/>
    <property type="evidence" value="ECO:0007669"/>
    <property type="project" value="InterPro"/>
</dbReference>
<feature type="compositionally biased region" description="Polar residues" evidence="1">
    <location>
        <begin position="1161"/>
        <end position="1194"/>
    </location>
</feature>
<feature type="compositionally biased region" description="Polar residues" evidence="1">
    <location>
        <begin position="975"/>
        <end position="987"/>
    </location>
</feature>
<dbReference type="GO" id="GO:0001726">
    <property type="term" value="C:ruffle"/>
    <property type="evidence" value="ECO:0007669"/>
    <property type="project" value="TreeGrafter"/>
</dbReference>
<feature type="compositionally biased region" description="Pro residues" evidence="1">
    <location>
        <begin position="52"/>
        <end position="63"/>
    </location>
</feature>
<dbReference type="OrthoDB" id="8882621at2759"/>
<dbReference type="GO" id="GO:0005886">
    <property type="term" value="C:plasma membrane"/>
    <property type="evidence" value="ECO:0007669"/>
    <property type="project" value="TreeGrafter"/>
</dbReference>
<feature type="region of interest" description="Disordered" evidence="1">
    <location>
        <begin position="302"/>
        <end position="554"/>
    </location>
</feature>
<feature type="region of interest" description="Disordered" evidence="1">
    <location>
        <begin position="777"/>
        <end position="894"/>
    </location>
</feature>
<dbReference type="GO" id="GO:0048471">
    <property type="term" value="C:perinuclear region of cytoplasm"/>
    <property type="evidence" value="ECO:0007669"/>
    <property type="project" value="TreeGrafter"/>
</dbReference>
<feature type="compositionally biased region" description="Polar residues" evidence="1">
    <location>
        <begin position="860"/>
        <end position="869"/>
    </location>
</feature>
<feature type="compositionally biased region" description="Low complexity" evidence="1">
    <location>
        <begin position="595"/>
        <end position="604"/>
    </location>
</feature>
<evidence type="ECO:0000256" key="1">
    <source>
        <dbReference type="SAM" id="MobiDB-lite"/>
    </source>
</evidence>